<evidence type="ECO:0000259" key="2">
    <source>
        <dbReference type="Pfam" id="PF15072"/>
    </source>
</evidence>
<evidence type="ECO:0000256" key="1">
    <source>
        <dbReference type="SAM" id="MobiDB-lite"/>
    </source>
</evidence>
<feature type="compositionally biased region" description="Pro residues" evidence="1">
    <location>
        <begin position="53"/>
        <end position="64"/>
    </location>
</feature>
<dbReference type="OrthoDB" id="550780at2759"/>
<feature type="region of interest" description="Disordered" evidence="1">
    <location>
        <begin position="42"/>
        <end position="93"/>
    </location>
</feature>
<feature type="compositionally biased region" description="Polar residues" evidence="1">
    <location>
        <begin position="295"/>
        <end position="304"/>
    </location>
</feature>
<feature type="region of interest" description="Disordered" evidence="1">
    <location>
        <begin position="283"/>
        <end position="359"/>
    </location>
</feature>
<dbReference type="AlphaFoldDB" id="A0A7I8KS92"/>
<dbReference type="EMBL" id="LR746271">
    <property type="protein sequence ID" value="CAA7400352.1"/>
    <property type="molecule type" value="Genomic_DNA"/>
</dbReference>
<dbReference type="Pfam" id="PF15072">
    <property type="entry name" value="HROB"/>
    <property type="match status" value="1"/>
</dbReference>
<accession>A0A7I8KS92</accession>
<evidence type="ECO:0000313" key="3">
    <source>
        <dbReference type="EMBL" id="CAA7400352.1"/>
    </source>
</evidence>
<dbReference type="PANTHER" id="PTHR14523:SF1">
    <property type="entry name" value="HOMOLOGOUS RECOMBINATION OB-FOLD PROTEIN"/>
    <property type="match status" value="1"/>
</dbReference>
<feature type="compositionally biased region" description="Acidic residues" evidence="1">
    <location>
        <begin position="1"/>
        <end position="14"/>
    </location>
</feature>
<dbReference type="InterPro" id="IPR028045">
    <property type="entry name" value="HROB"/>
</dbReference>
<feature type="region of interest" description="Disordered" evidence="1">
    <location>
        <begin position="1"/>
        <end position="24"/>
    </location>
</feature>
<organism evidence="3 4">
    <name type="scientific">Spirodela intermedia</name>
    <name type="common">Intermediate duckweed</name>
    <dbReference type="NCBI Taxonomy" id="51605"/>
    <lineage>
        <taxon>Eukaryota</taxon>
        <taxon>Viridiplantae</taxon>
        <taxon>Streptophyta</taxon>
        <taxon>Embryophyta</taxon>
        <taxon>Tracheophyta</taxon>
        <taxon>Spermatophyta</taxon>
        <taxon>Magnoliopsida</taxon>
        <taxon>Liliopsida</taxon>
        <taxon>Araceae</taxon>
        <taxon>Lemnoideae</taxon>
        <taxon>Spirodela</taxon>
    </lineage>
</organism>
<name>A0A7I8KS92_SPIIN</name>
<dbReference type="InterPro" id="IPR058570">
    <property type="entry name" value="HROB_OB"/>
</dbReference>
<sequence length="383" mass="40249">MEGWEEDLDVDDSDLPSLRPSHAPGLVHSSIALANISPFRRCSQVPLTSPTRSPDPPPRPPPAADPEAEAVEPAEAAAFPPRRRIPGPAGAVQAAMHRQAAVAQDRGGLLLEEERERRAFGDDGEEADEDFVQNPWLCALDFLVEDGSPLEHSKCSIEALGSTDRAAKLVGIVKSFKPNGLGDLFVTLKDPTGTIGASVHRKVLTDGNLGGDLSVGCVVILKQVAVFSPSRSTRYVNITLNNVVKVFGKDSGPPGRRVLPLSGIRSPASGMIVPALSSDFHPAVDPRRAIPGPPKSSSQILNWETSRRTADGQASEETAGSGGARGERATRSPTSKRTVGGGSGPAASPGKGMAAKVAAAQWTEEELSLLFSDEQDDDAAALF</sequence>
<proteinExistence type="predicted"/>
<feature type="compositionally biased region" description="Low complexity" evidence="1">
    <location>
        <begin position="345"/>
        <end position="356"/>
    </location>
</feature>
<dbReference type="Proteomes" id="UP000663760">
    <property type="component" value="Chromosome 8"/>
</dbReference>
<keyword evidence="4" id="KW-1185">Reference proteome</keyword>
<reference evidence="3" key="1">
    <citation type="submission" date="2020-02" db="EMBL/GenBank/DDBJ databases">
        <authorList>
            <person name="Scholz U."/>
            <person name="Mascher M."/>
            <person name="Fiebig A."/>
        </authorList>
    </citation>
    <scope>NUCLEOTIDE SEQUENCE</scope>
</reference>
<dbReference type="GO" id="GO:0000725">
    <property type="term" value="P:recombinational repair"/>
    <property type="evidence" value="ECO:0007669"/>
    <property type="project" value="InterPro"/>
</dbReference>
<gene>
    <name evidence="3" type="ORF">SI8410_08011030</name>
</gene>
<dbReference type="PANTHER" id="PTHR14523">
    <property type="entry name" value="UNCHARACTERIZED PROTEIN C17ORF53 HOMOLOG"/>
    <property type="match status" value="1"/>
</dbReference>
<protein>
    <recommendedName>
        <fullName evidence="2">Homologous recombination OB-fold protein OB-fold domain-containing protein</fullName>
    </recommendedName>
</protein>
<evidence type="ECO:0000313" key="4">
    <source>
        <dbReference type="Proteomes" id="UP000663760"/>
    </source>
</evidence>
<feature type="compositionally biased region" description="Low complexity" evidence="1">
    <location>
        <begin position="73"/>
        <end position="92"/>
    </location>
</feature>
<feature type="domain" description="Homologous recombination OB-fold protein OB-fold" evidence="2">
    <location>
        <begin position="165"/>
        <end position="249"/>
    </location>
</feature>